<evidence type="ECO:0000313" key="3">
    <source>
        <dbReference type="EMBL" id="KRQ17651.1"/>
    </source>
</evidence>
<dbReference type="Gene3D" id="3.30.2310.20">
    <property type="entry name" value="RelE-like"/>
    <property type="match status" value="1"/>
</dbReference>
<reference evidence="3 4" key="1">
    <citation type="submission" date="2015-09" db="EMBL/GenBank/DDBJ databases">
        <title>Draft Genome Sequence of Bradyrhizobium manausense Strain BR 3351T, a Novel Symbiotic Nitrogen-Fixing Alphaproteobacterium Isolated from Brazilian Amazon Rain Forest.</title>
        <authorList>
            <person name="De Araujo J.L."/>
            <person name="Zilli J.E."/>
        </authorList>
    </citation>
    <scope>NUCLEOTIDE SEQUENCE [LARGE SCALE GENOMIC DNA]</scope>
    <source>
        <strain evidence="3 4">BR3351</strain>
    </source>
</reference>
<dbReference type="STRING" id="989370.AOQ71_01305"/>
<evidence type="ECO:0000256" key="2">
    <source>
        <dbReference type="ARBA" id="ARBA00022649"/>
    </source>
</evidence>
<dbReference type="PANTHER" id="PTHR33755">
    <property type="entry name" value="TOXIN PARE1-RELATED"/>
    <property type="match status" value="1"/>
</dbReference>
<comment type="similarity">
    <text evidence="1">Belongs to the RelE toxin family.</text>
</comment>
<dbReference type="Proteomes" id="UP000051936">
    <property type="component" value="Unassembled WGS sequence"/>
</dbReference>
<keyword evidence="2" id="KW-1277">Toxin-antitoxin system</keyword>
<comment type="caution">
    <text evidence="3">The sequence shown here is derived from an EMBL/GenBank/DDBJ whole genome shotgun (WGS) entry which is preliminary data.</text>
</comment>
<dbReference type="OrthoDB" id="5457915at2"/>
<gene>
    <name evidence="3" type="ORF">AOQ71_01305</name>
</gene>
<organism evidence="3 4">
    <name type="scientific">Bradyrhizobium manausense</name>
    <dbReference type="NCBI Taxonomy" id="989370"/>
    <lineage>
        <taxon>Bacteria</taxon>
        <taxon>Pseudomonadati</taxon>
        <taxon>Pseudomonadota</taxon>
        <taxon>Alphaproteobacteria</taxon>
        <taxon>Hyphomicrobiales</taxon>
        <taxon>Nitrobacteraceae</taxon>
        <taxon>Bradyrhizobium</taxon>
    </lineage>
</organism>
<dbReference type="InterPro" id="IPR051803">
    <property type="entry name" value="TA_system_RelE-like_toxin"/>
</dbReference>
<accession>A0A0R3E682</accession>
<dbReference type="AlphaFoldDB" id="A0A0R3E682"/>
<evidence type="ECO:0000256" key="1">
    <source>
        <dbReference type="ARBA" id="ARBA00006226"/>
    </source>
</evidence>
<dbReference type="Pfam" id="PF05016">
    <property type="entry name" value="ParE_toxin"/>
    <property type="match status" value="1"/>
</dbReference>
<dbReference type="PANTHER" id="PTHR33755:SF6">
    <property type="entry name" value="PLASMID STABILIZATION SYSTEM PROTEIN"/>
    <property type="match status" value="1"/>
</dbReference>
<protein>
    <submittedName>
        <fullName evidence="3">Plasmid stabilization protein</fullName>
    </submittedName>
</protein>
<name>A0A0R3E682_9BRAD</name>
<dbReference type="EMBL" id="LJYG01000004">
    <property type="protein sequence ID" value="KRQ17651.1"/>
    <property type="molecule type" value="Genomic_DNA"/>
</dbReference>
<dbReference type="InterPro" id="IPR007712">
    <property type="entry name" value="RelE/ParE_toxin"/>
</dbReference>
<evidence type="ECO:0000313" key="4">
    <source>
        <dbReference type="Proteomes" id="UP000051936"/>
    </source>
</evidence>
<proteinExistence type="inferred from homology"/>
<keyword evidence="4" id="KW-1185">Reference proteome</keyword>
<sequence length="98" mass="10955">MAKRPLKSPQTEIDLTAIWDYIAADNPRAADALLDRIDATFNMLAGTPFAGRDRSELRAELRSFQVGNYLIFYIPTADGVEVVRVMHGRQDIGADDMQ</sequence>
<dbReference type="RefSeq" id="WP_057740795.1">
    <property type="nucleotide sequence ID" value="NZ_LJYG01000004.1"/>
</dbReference>
<dbReference type="InterPro" id="IPR035093">
    <property type="entry name" value="RelE/ParE_toxin_dom_sf"/>
</dbReference>